<protein>
    <submittedName>
        <fullName evidence="2">Uncharacterized protein</fullName>
    </submittedName>
</protein>
<proteinExistence type="predicted"/>
<gene>
    <name evidence="2" type="ORF">FB465_5239</name>
</gene>
<dbReference type="RefSeq" id="WP_145794268.1">
    <property type="nucleotide sequence ID" value="NZ_BAAABR010000060.1"/>
</dbReference>
<evidence type="ECO:0000256" key="1">
    <source>
        <dbReference type="SAM" id="MobiDB-lite"/>
    </source>
</evidence>
<feature type="region of interest" description="Disordered" evidence="1">
    <location>
        <begin position="367"/>
        <end position="387"/>
    </location>
</feature>
<evidence type="ECO:0000313" key="3">
    <source>
        <dbReference type="Proteomes" id="UP000318416"/>
    </source>
</evidence>
<dbReference type="Proteomes" id="UP000318416">
    <property type="component" value="Unassembled WGS sequence"/>
</dbReference>
<organism evidence="2 3">
    <name type="scientific">Kitasatospora atroaurantiaca</name>
    <dbReference type="NCBI Taxonomy" id="285545"/>
    <lineage>
        <taxon>Bacteria</taxon>
        <taxon>Bacillati</taxon>
        <taxon>Actinomycetota</taxon>
        <taxon>Actinomycetes</taxon>
        <taxon>Kitasatosporales</taxon>
        <taxon>Streptomycetaceae</taxon>
        <taxon>Kitasatospora</taxon>
    </lineage>
</organism>
<evidence type="ECO:0000313" key="2">
    <source>
        <dbReference type="EMBL" id="TWE20097.1"/>
    </source>
</evidence>
<sequence length="387" mass="41413">MTEPGVLVEETGHGAVAWAGLRLAPARRLRDHRGYATLPEEQRRAEAAAAELAWLTAQCRPGTATRFELRCTSDGGLLRCVLLARADAATPGAAAETVQLLLELLARLPAHVRSEPIGDPGELRVELNALTPDGSPPAVVDLREIRKLLVGWPIARPNPARRHSVTAAPFGAPTDRSWEPFWTALARQPSATTLSVCLQPTQLPPGTDLVLRQFAEAYAQLAMPSGGSPLWAGARRGDPAAEAGRDFFDDAVRRYLGPSYRIRVTLAAAGALPPGLAELLADQLGGTAVLTPADAERATAWQNLTGLGLAPLPETYRQHVDPASWTEIEQELAGLADRHEATAAFRLPYEIGGRPELFLQPPYVAEPVAEPAPAGGRETADPGRPRY</sequence>
<comment type="caution">
    <text evidence="2">The sequence shown here is derived from an EMBL/GenBank/DDBJ whole genome shotgun (WGS) entry which is preliminary data.</text>
</comment>
<reference evidence="2 3" key="1">
    <citation type="submission" date="2019-06" db="EMBL/GenBank/DDBJ databases">
        <title>Sequencing the genomes of 1000 actinobacteria strains.</title>
        <authorList>
            <person name="Klenk H.-P."/>
        </authorList>
    </citation>
    <scope>NUCLEOTIDE SEQUENCE [LARGE SCALE GENOMIC DNA]</scope>
    <source>
        <strain evidence="2 3">DSM 41649</strain>
    </source>
</reference>
<name>A0A561EWY6_9ACTN</name>
<feature type="compositionally biased region" description="Basic and acidic residues" evidence="1">
    <location>
        <begin position="378"/>
        <end position="387"/>
    </location>
</feature>
<accession>A0A561EWY6</accession>
<dbReference type="AlphaFoldDB" id="A0A561EWY6"/>
<dbReference type="OrthoDB" id="3665323at2"/>
<dbReference type="EMBL" id="VIVR01000001">
    <property type="protein sequence ID" value="TWE20097.1"/>
    <property type="molecule type" value="Genomic_DNA"/>
</dbReference>
<keyword evidence="3" id="KW-1185">Reference proteome</keyword>